<reference evidence="2" key="1">
    <citation type="submission" date="2021-06" db="EMBL/GenBank/DDBJ databases">
        <authorList>
            <person name="Kallberg Y."/>
            <person name="Tangrot J."/>
            <person name="Rosling A."/>
        </authorList>
    </citation>
    <scope>NUCLEOTIDE SEQUENCE</scope>
    <source>
        <strain evidence="2">87-6 pot B 2015</strain>
    </source>
</reference>
<keyword evidence="3" id="KW-1185">Reference proteome</keyword>
<protein>
    <submittedName>
        <fullName evidence="2">9495_t:CDS:1</fullName>
    </submittedName>
</protein>
<dbReference type="AlphaFoldDB" id="A0A9N8V5B8"/>
<feature type="chain" id="PRO_5040398341" evidence="1">
    <location>
        <begin position="24"/>
        <end position="329"/>
    </location>
</feature>
<dbReference type="Proteomes" id="UP000789375">
    <property type="component" value="Unassembled WGS sequence"/>
</dbReference>
<name>A0A9N8V5B8_FUNMO</name>
<dbReference type="InterPro" id="IPR015915">
    <property type="entry name" value="Kelch-typ_b-propeller"/>
</dbReference>
<dbReference type="InterPro" id="IPR052637">
    <property type="entry name" value="KLHDC3-like"/>
</dbReference>
<dbReference type="GO" id="GO:0003682">
    <property type="term" value="F:chromatin binding"/>
    <property type="evidence" value="ECO:0007669"/>
    <property type="project" value="InterPro"/>
</dbReference>
<feature type="signal peptide" evidence="1">
    <location>
        <begin position="1"/>
        <end position="23"/>
    </location>
</feature>
<organism evidence="2 3">
    <name type="scientific">Funneliformis mosseae</name>
    <name type="common">Endomycorrhizal fungus</name>
    <name type="synonym">Glomus mosseae</name>
    <dbReference type="NCBI Taxonomy" id="27381"/>
    <lineage>
        <taxon>Eukaryota</taxon>
        <taxon>Fungi</taxon>
        <taxon>Fungi incertae sedis</taxon>
        <taxon>Mucoromycota</taxon>
        <taxon>Glomeromycotina</taxon>
        <taxon>Glomeromycetes</taxon>
        <taxon>Glomerales</taxon>
        <taxon>Glomeraceae</taxon>
        <taxon>Funneliformis</taxon>
    </lineage>
</organism>
<dbReference type="Pfam" id="PF24681">
    <property type="entry name" value="Kelch_KLHDC2_KLHL20_DRC7"/>
    <property type="match status" value="1"/>
</dbReference>
<dbReference type="PANTHER" id="PTHR46461:SF1">
    <property type="entry name" value="KELCH DOMAIN-CONTAINING PROTEIN 3"/>
    <property type="match status" value="1"/>
</dbReference>
<gene>
    <name evidence="2" type="ORF">FMOSSE_LOCUS539</name>
</gene>
<dbReference type="GO" id="GO:0005737">
    <property type="term" value="C:cytoplasm"/>
    <property type="evidence" value="ECO:0007669"/>
    <property type="project" value="TreeGrafter"/>
</dbReference>
<dbReference type="EMBL" id="CAJVPP010000051">
    <property type="protein sequence ID" value="CAG8437732.1"/>
    <property type="molecule type" value="Genomic_DNA"/>
</dbReference>
<evidence type="ECO:0000256" key="1">
    <source>
        <dbReference type="SAM" id="SignalP"/>
    </source>
</evidence>
<comment type="caution">
    <text evidence="2">The sequence shown here is derived from an EMBL/GenBank/DDBJ whole genome shotgun (WGS) entry which is preliminary data.</text>
</comment>
<proteinExistence type="predicted"/>
<keyword evidence="1" id="KW-0732">Signal</keyword>
<evidence type="ECO:0000313" key="2">
    <source>
        <dbReference type="EMBL" id="CAG8437732.1"/>
    </source>
</evidence>
<dbReference type="Gene3D" id="2.120.10.80">
    <property type="entry name" value="Kelch-type beta propeller"/>
    <property type="match status" value="1"/>
</dbReference>
<evidence type="ECO:0000313" key="3">
    <source>
        <dbReference type="Proteomes" id="UP000789375"/>
    </source>
</evidence>
<sequence length="329" mass="36746">MNSVRPMHVFILVISLLSTLAYCLISPNAPTASKQSFIPTGRNGLVNDKINFIGGSVSDDDFSMKYFYWELNRGLELKFNYKNSTMGPMIKRADGNDEQLVLDGEIMANTQPKVLYKFDLNDPGLVSFMKLTVKEPEKFYTEVVKDASATLLHDGKIVYVGGKIRGNSEFVSPFMVLIYDTTNSIWTQMRIKSSVKGRDPIRRAGHSAVLGPDDLIYIYGGYSEGAVGKEVAFMTLDTNTWEYTFLDYETSPTEIQSYHVATVYGNFMVIAFGSIGDDSKGTRITNIFDFKQKKWLAKKEASSDSNYQATGCKLASERAAILTSRSQLV</sequence>
<dbReference type="PANTHER" id="PTHR46461">
    <property type="entry name" value="KELCH DOMAIN-CONTAINING PROTEIN 3"/>
    <property type="match status" value="1"/>
</dbReference>
<accession>A0A9N8V5B8</accession>
<dbReference type="SUPFAM" id="SSF117281">
    <property type="entry name" value="Kelch motif"/>
    <property type="match status" value="1"/>
</dbReference>